<accession>A0A6A2YDQ5</accession>
<evidence type="ECO:0000256" key="2">
    <source>
        <dbReference type="SAM" id="Coils"/>
    </source>
</evidence>
<dbReference type="PROSITE" id="PS51319">
    <property type="entry name" value="TFIIS_N"/>
    <property type="match status" value="1"/>
</dbReference>
<evidence type="ECO:0000256" key="3">
    <source>
        <dbReference type="SAM" id="MobiDB-lite"/>
    </source>
</evidence>
<dbReference type="InterPro" id="IPR017923">
    <property type="entry name" value="TFIIS_N"/>
</dbReference>
<dbReference type="PANTHER" id="PTHR47350">
    <property type="entry name" value="PROTEIN IWS1 HOMOLOG 1"/>
    <property type="match status" value="1"/>
</dbReference>
<evidence type="ECO:0000259" key="4">
    <source>
        <dbReference type="PROSITE" id="PS51319"/>
    </source>
</evidence>
<dbReference type="InterPro" id="IPR035441">
    <property type="entry name" value="TFIIS/LEDGF_dom_sf"/>
</dbReference>
<feature type="coiled-coil region" evidence="2">
    <location>
        <begin position="329"/>
        <end position="419"/>
    </location>
</feature>
<keyword evidence="6" id="KW-1185">Reference proteome</keyword>
<comment type="caution">
    <text evidence="5">The sequence shown here is derived from an EMBL/GenBank/DDBJ whole genome shotgun (WGS) entry which is preliminary data.</text>
</comment>
<dbReference type="Pfam" id="PF08711">
    <property type="entry name" value="Med26"/>
    <property type="match status" value="1"/>
</dbReference>
<dbReference type="InterPro" id="IPR044204">
    <property type="entry name" value="IWS1/2"/>
</dbReference>
<dbReference type="AlphaFoldDB" id="A0A6A2YDQ5"/>
<name>A0A6A2YDQ5_HIBSY</name>
<evidence type="ECO:0000256" key="1">
    <source>
        <dbReference type="PROSITE-ProRule" id="PRU00649"/>
    </source>
</evidence>
<dbReference type="Proteomes" id="UP000436088">
    <property type="component" value="Unassembled WGS sequence"/>
</dbReference>
<organism evidence="5 6">
    <name type="scientific">Hibiscus syriacus</name>
    <name type="common">Rose of Sharon</name>
    <dbReference type="NCBI Taxonomy" id="106335"/>
    <lineage>
        <taxon>Eukaryota</taxon>
        <taxon>Viridiplantae</taxon>
        <taxon>Streptophyta</taxon>
        <taxon>Embryophyta</taxon>
        <taxon>Tracheophyta</taxon>
        <taxon>Spermatophyta</taxon>
        <taxon>Magnoliopsida</taxon>
        <taxon>eudicotyledons</taxon>
        <taxon>Gunneridae</taxon>
        <taxon>Pentapetalae</taxon>
        <taxon>rosids</taxon>
        <taxon>malvids</taxon>
        <taxon>Malvales</taxon>
        <taxon>Malvaceae</taxon>
        <taxon>Malvoideae</taxon>
        <taxon>Hibiscus</taxon>
    </lineage>
</organism>
<dbReference type="EMBL" id="VEPZ02001458">
    <property type="protein sequence ID" value="KAE8671867.1"/>
    <property type="molecule type" value="Genomic_DNA"/>
</dbReference>
<gene>
    <name evidence="5" type="ORF">F3Y22_tig00111881pilonHSYRG00075</name>
</gene>
<comment type="subcellular location">
    <subcellularLocation>
        <location evidence="1">Nucleus</location>
    </subcellularLocation>
</comment>
<sequence>MWDWLLNSDDQNQEKVEEICSKPNIVKDDEIESLFNKCKRRKKTTEKDPQVIGLLVEKVMALMEVAAEEDIEFNREEDRREHLKRSGLGKVIMFLSKSDEEITVNRQLAKDLVETWSRTVFNKTSKYSEVEKVVIPLNKASASPLKKKSSIEVREADLDLEIAPREKSSSSGRGGGVAVPQAAALVYEVNPGTSSKAGVERGGVRNLKQRGRYCKRYMEIEKKMRKLNNSNKKTARLLLQFGFLKQMMLLMNLEYDADKFKRRKKTTGENPEAIGLLVDQVISLMEVAAEEDIELNSSGQFSQLENAFKILASFNSSSTTLTTEQINELLGMEESLKELTDRAAKAVEDKNDLSEKESIKLTITHNLNEKVKEAEKEKENMLAGRKEIFRSSKKMKMELEALEEKWKDYEAKAKVAEKEDRTVEDEWGRIKHFISSLQGKYRHPFLSGLPFANPNGEKGENASGNNISWNRDDPMVDNGGSGREKSNRFSIFLTIRVPLKETYIESRLPSSR</sequence>
<proteinExistence type="predicted"/>
<evidence type="ECO:0000313" key="6">
    <source>
        <dbReference type="Proteomes" id="UP000436088"/>
    </source>
</evidence>
<dbReference type="PANTHER" id="PTHR47350:SF2">
    <property type="entry name" value="PROTEIN IWS1 HOMOLOG"/>
    <property type="match status" value="1"/>
</dbReference>
<dbReference type="GO" id="GO:0009742">
    <property type="term" value="P:brassinosteroid mediated signaling pathway"/>
    <property type="evidence" value="ECO:0007669"/>
    <property type="project" value="InterPro"/>
</dbReference>
<keyword evidence="2" id="KW-0175">Coiled coil</keyword>
<evidence type="ECO:0000313" key="5">
    <source>
        <dbReference type="EMBL" id="KAE8671867.1"/>
    </source>
</evidence>
<feature type="region of interest" description="Disordered" evidence="3">
    <location>
        <begin position="456"/>
        <end position="485"/>
    </location>
</feature>
<dbReference type="GO" id="GO:0005634">
    <property type="term" value="C:nucleus"/>
    <property type="evidence" value="ECO:0007669"/>
    <property type="project" value="UniProtKB-SubCell"/>
</dbReference>
<reference evidence="5" key="1">
    <citation type="submission" date="2019-09" db="EMBL/GenBank/DDBJ databases">
        <title>Draft genome information of white flower Hibiscus syriacus.</title>
        <authorList>
            <person name="Kim Y.-M."/>
        </authorList>
    </citation>
    <scope>NUCLEOTIDE SEQUENCE [LARGE SCALE GENOMIC DNA]</scope>
    <source>
        <strain evidence="5">YM2019G1</strain>
    </source>
</reference>
<protein>
    <submittedName>
        <fullName evidence="5">Detected protein of confused Function</fullName>
    </submittedName>
</protein>
<keyword evidence="1" id="KW-0539">Nucleus</keyword>
<dbReference type="GO" id="GO:0032784">
    <property type="term" value="P:regulation of DNA-templated transcription elongation"/>
    <property type="evidence" value="ECO:0007669"/>
    <property type="project" value="InterPro"/>
</dbReference>
<dbReference type="Gene3D" id="1.20.930.10">
    <property type="entry name" value="Conserved domain common to transcription factors TFIIS, elongin A, CRSP70"/>
    <property type="match status" value="1"/>
</dbReference>
<feature type="domain" description="TFIIS N-terminal" evidence="4">
    <location>
        <begin position="39"/>
        <end position="123"/>
    </location>
</feature>